<feature type="compositionally biased region" description="Polar residues" evidence="1">
    <location>
        <begin position="21"/>
        <end position="31"/>
    </location>
</feature>
<organism evidence="3 4">
    <name type="scientific">Ascaris lumbricoides</name>
    <name type="common">Giant roundworm</name>
    <dbReference type="NCBI Taxonomy" id="6252"/>
    <lineage>
        <taxon>Eukaryota</taxon>
        <taxon>Metazoa</taxon>
        <taxon>Ecdysozoa</taxon>
        <taxon>Nematoda</taxon>
        <taxon>Chromadorea</taxon>
        <taxon>Rhabditida</taxon>
        <taxon>Spirurina</taxon>
        <taxon>Ascaridomorpha</taxon>
        <taxon>Ascaridoidea</taxon>
        <taxon>Ascarididae</taxon>
        <taxon>Ascaris</taxon>
    </lineage>
</organism>
<reference evidence="4" key="1">
    <citation type="submission" date="2017-02" db="UniProtKB">
        <authorList>
            <consortium name="WormBaseParasite"/>
        </authorList>
    </citation>
    <scope>IDENTIFICATION</scope>
</reference>
<dbReference type="PANTHER" id="PTHR31327:SF10">
    <property type="entry name" value="PDZ DOMAIN-CONTAINING PROTEIN"/>
    <property type="match status" value="1"/>
</dbReference>
<evidence type="ECO:0000313" key="4">
    <source>
        <dbReference type="WBParaSite" id="ALUE_0001575801-mRNA-1"/>
    </source>
</evidence>
<sequence>MAEKKKRRRRSLDGVDETQERFTMSTESSSAQRRRSYPQADLSGEVLKRISKIPTANRNAFPSNRNYSCKAVCVDVLGATLSQPSSKRSSQKCIASDVAHNLLEDKTVTIICPGGVAPRLRISKSLQVLKVQEGSLAANRLDPGDIVHKVNGEIVVNRKEFYRMMNDIAKDPDCQAVRIDFKRPKRLQKLNEKEIFVELPKAFEILPGYEYFLGFMTLFPGCKIGIHIKSYNQKVYVSSTEPNSISSWTFLRGDAILSVEGTPVTAVQDTSQKIISALKSKKCVKSVIERPSVPATYRLANFALLYNKKNEIDPKMADDVIEICRRELDQWRSKKTPIALPGILRKKSQRGKQPQKYTVAIAPKSTETSIACESINLQWLQRVPERCSGDEYEKVAESLLRRSTRSPADPAMAMSMRKWPNPYYVEVQDLLQTLPVSESHSKVKVLAGGHRNQGDIPELNRVRSSNL</sequence>
<dbReference type="Proteomes" id="UP000036681">
    <property type="component" value="Unplaced"/>
</dbReference>
<dbReference type="AlphaFoldDB" id="A0A0M3ICV2"/>
<name>A0A0M3ICV2_ASCLU</name>
<dbReference type="InterPro" id="IPR040264">
    <property type="entry name" value="T15H9.4-like"/>
</dbReference>
<dbReference type="SMART" id="SM00228">
    <property type="entry name" value="PDZ"/>
    <property type="match status" value="2"/>
</dbReference>
<feature type="domain" description="PDZ" evidence="2">
    <location>
        <begin position="75"/>
        <end position="185"/>
    </location>
</feature>
<dbReference type="InterPro" id="IPR001478">
    <property type="entry name" value="PDZ"/>
</dbReference>
<dbReference type="Gene3D" id="2.30.42.10">
    <property type="match status" value="2"/>
</dbReference>
<feature type="compositionally biased region" description="Basic residues" evidence="1">
    <location>
        <begin position="1"/>
        <end position="10"/>
    </location>
</feature>
<keyword evidence="3" id="KW-1185">Reference proteome</keyword>
<dbReference type="PANTHER" id="PTHR31327">
    <property type="entry name" value="SPERM MEIOSIS PDZ DOMAIN CONTAINING PROTEINS-RELATED"/>
    <property type="match status" value="1"/>
</dbReference>
<feature type="region of interest" description="Disordered" evidence="1">
    <location>
        <begin position="1"/>
        <end position="41"/>
    </location>
</feature>
<dbReference type="InterPro" id="IPR036034">
    <property type="entry name" value="PDZ_sf"/>
</dbReference>
<dbReference type="SUPFAM" id="SSF50156">
    <property type="entry name" value="PDZ domain-like"/>
    <property type="match status" value="2"/>
</dbReference>
<proteinExistence type="predicted"/>
<evidence type="ECO:0000259" key="2">
    <source>
        <dbReference type="SMART" id="SM00228"/>
    </source>
</evidence>
<feature type="domain" description="PDZ" evidence="2">
    <location>
        <begin position="222"/>
        <end position="292"/>
    </location>
</feature>
<evidence type="ECO:0000313" key="3">
    <source>
        <dbReference type="Proteomes" id="UP000036681"/>
    </source>
</evidence>
<protein>
    <submittedName>
        <fullName evidence="4">PDZ domain-containing protein</fullName>
    </submittedName>
</protein>
<feature type="region of interest" description="Disordered" evidence="1">
    <location>
        <begin position="447"/>
        <end position="467"/>
    </location>
</feature>
<evidence type="ECO:0000256" key="1">
    <source>
        <dbReference type="SAM" id="MobiDB-lite"/>
    </source>
</evidence>
<dbReference type="WBParaSite" id="ALUE_0001575801-mRNA-1">
    <property type="protein sequence ID" value="ALUE_0001575801-mRNA-1"/>
    <property type="gene ID" value="ALUE_0001575801"/>
</dbReference>
<accession>A0A0M3ICV2</accession>